<dbReference type="RefSeq" id="WP_425456175.1">
    <property type="nucleotide sequence ID" value="NZ_CP039247.1"/>
</dbReference>
<protein>
    <recommendedName>
        <fullName evidence="1">peptidyl-tRNA hydrolase</fullName>
        <ecNumber evidence="1">3.1.1.29</ecNumber>
    </recommendedName>
</protein>
<evidence type="ECO:0000256" key="1">
    <source>
        <dbReference type="ARBA" id="ARBA00013260"/>
    </source>
</evidence>
<evidence type="ECO:0000256" key="2">
    <source>
        <dbReference type="ARBA" id="ARBA00022801"/>
    </source>
</evidence>
<keyword evidence="2 4" id="KW-0378">Hydrolase</keyword>
<evidence type="ECO:0000313" key="5">
    <source>
        <dbReference type="Proteomes" id="UP000296352"/>
    </source>
</evidence>
<reference evidence="4 5" key="1">
    <citation type="submission" date="2019-04" db="EMBL/GenBank/DDBJ databases">
        <title>Corynebacterium endometrii sp. nov., isolated from the uterus of a cow with endometritis.</title>
        <authorList>
            <person name="Ballas P."/>
            <person name="Ruckert C."/>
            <person name="Wagener K."/>
            <person name="Drillich M."/>
            <person name="Kaempfer P."/>
            <person name="Busse H.-J."/>
            <person name="Ehling-Schulz M."/>
        </authorList>
    </citation>
    <scope>NUCLEOTIDE SEQUENCE [LARGE SCALE GENOMIC DNA]</scope>
    <source>
        <strain evidence="4 5">LMM-1653</strain>
    </source>
</reference>
<dbReference type="EMBL" id="CP039247">
    <property type="protein sequence ID" value="QCB29098.1"/>
    <property type="molecule type" value="Genomic_DNA"/>
</dbReference>
<dbReference type="KEGG" id="cee:CENDO_09170"/>
<keyword evidence="5" id="KW-1185">Reference proteome</keyword>
<name>A0A4V1CES2_9CORY</name>
<organism evidence="4 5">
    <name type="scientific">Corynebacterium endometrii</name>
    <dbReference type="NCBI Taxonomy" id="2488819"/>
    <lineage>
        <taxon>Bacteria</taxon>
        <taxon>Bacillati</taxon>
        <taxon>Actinomycetota</taxon>
        <taxon>Actinomycetes</taxon>
        <taxon>Mycobacteriales</taxon>
        <taxon>Corynebacteriaceae</taxon>
        <taxon>Corynebacterium</taxon>
    </lineage>
</organism>
<dbReference type="SUPFAM" id="SSF102462">
    <property type="entry name" value="Peptidyl-tRNA hydrolase II"/>
    <property type="match status" value="1"/>
</dbReference>
<dbReference type="EC" id="3.1.1.29" evidence="1"/>
<dbReference type="Gene3D" id="3.40.1490.10">
    <property type="entry name" value="Bit1"/>
    <property type="match status" value="1"/>
</dbReference>
<comment type="catalytic activity">
    <reaction evidence="3">
        <text>an N-acyl-L-alpha-aminoacyl-tRNA + H2O = an N-acyl-L-amino acid + a tRNA + H(+)</text>
        <dbReference type="Rhea" id="RHEA:54448"/>
        <dbReference type="Rhea" id="RHEA-COMP:10123"/>
        <dbReference type="Rhea" id="RHEA-COMP:13883"/>
        <dbReference type="ChEBI" id="CHEBI:15377"/>
        <dbReference type="ChEBI" id="CHEBI:15378"/>
        <dbReference type="ChEBI" id="CHEBI:59874"/>
        <dbReference type="ChEBI" id="CHEBI:78442"/>
        <dbReference type="ChEBI" id="CHEBI:138191"/>
        <dbReference type="EC" id="3.1.1.29"/>
    </reaction>
</comment>
<dbReference type="AlphaFoldDB" id="A0A4V1CES2"/>
<evidence type="ECO:0000313" key="4">
    <source>
        <dbReference type="EMBL" id="QCB29098.1"/>
    </source>
</evidence>
<accession>A0A4V1CES2</accession>
<dbReference type="InterPro" id="IPR023476">
    <property type="entry name" value="Pep_tRNA_hydro_II_dom_sf"/>
</dbReference>
<gene>
    <name evidence="4" type="ORF">CENDO_09170</name>
</gene>
<proteinExistence type="predicted"/>
<evidence type="ECO:0000256" key="3">
    <source>
        <dbReference type="ARBA" id="ARBA00048707"/>
    </source>
</evidence>
<sequence>MLSHDPAAFRVAHHRLSAVSHPRGPREDLEIEDPSRPETVQAMQIALNIPKQDPPARNEVLVAAARAVIAACLDDRAGRDTAYAEALAGWYGRRIRKVARRGRNAAWDNVQALPGVTVDNLARAFAPSAVSEVPHPIRKLQISGTDLPLEALSSAPADRPILYVDASLGMSAGKAAAQVGHGSMLLGAAMTLEEAEAWAARDFALSVREVGRDTFQRACAQPGAVIIRDAGYTEIAPGSATVCALRAPLHE</sequence>
<dbReference type="GO" id="GO:0004045">
    <property type="term" value="F:peptidyl-tRNA hydrolase activity"/>
    <property type="evidence" value="ECO:0007669"/>
    <property type="project" value="UniProtKB-EC"/>
</dbReference>
<dbReference type="Pfam" id="PF01981">
    <property type="entry name" value="PTH2"/>
    <property type="match status" value="1"/>
</dbReference>
<dbReference type="InterPro" id="IPR002833">
    <property type="entry name" value="PTH2"/>
</dbReference>
<dbReference type="Proteomes" id="UP000296352">
    <property type="component" value="Chromosome"/>
</dbReference>